<evidence type="ECO:0000256" key="1">
    <source>
        <dbReference type="ARBA" id="ARBA00001974"/>
    </source>
</evidence>
<dbReference type="Pfam" id="PF00890">
    <property type="entry name" value="FAD_binding_2"/>
    <property type="match status" value="1"/>
</dbReference>
<organism evidence="6 7">
    <name type="scientific">Vitreoscilla stercoraria</name>
    <dbReference type="NCBI Taxonomy" id="61"/>
    <lineage>
        <taxon>Bacteria</taxon>
        <taxon>Pseudomonadati</taxon>
        <taxon>Pseudomonadota</taxon>
        <taxon>Betaproteobacteria</taxon>
        <taxon>Neisseriales</taxon>
        <taxon>Neisseriaceae</taxon>
        <taxon>Vitreoscilla</taxon>
    </lineage>
</organism>
<dbReference type="PRINTS" id="PR00411">
    <property type="entry name" value="PNDRDTASEI"/>
</dbReference>
<dbReference type="EMBL" id="CP091512">
    <property type="protein sequence ID" value="UOO93619.1"/>
    <property type="molecule type" value="Genomic_DNA"/>
</dbReference>
<dbReference type="PANTHER" id="PTHR43400">
    <property type="entry name" value="FUMARATE REDUCTASE"/>
    <property type="match status" value="1"/>
</dbReference>
<dbReference type="Proteomes" id="UP000832034">
    <property type="component" value="Chromosome"/>
</dbReference>
<dbReference type="SUPFAM" id="SSF56425">
    <property type="entry name" value="Succinate dehydrogenase/fumarate reductase flavoprotein, catalytic domain"/>
    <property type="match status" value="1"/>
</dbReference>
<dbReference type="Gene3D" id="3.90.700.10">
    <property type="entry name" value="Succinate dehydrogenase/fumarate reductase flavoprotein, catalytic domain"/>
    <property type="match status" value="1"/>
</dbReference>
<evidence type="ECO:0000256" key="2">
    <source>
        <dbReference type="ARBA" id="ARBA00022630"/>
    </source>
</evidence>
<keyword evidence="2" id="KW-0285">Flavoprotein</keyword>
<evidence type="ECO:0000256" key="4">
    <source>
        <dbReference type="ARBA" id="ARBA00023002"/>
    </source>
</evidence>
<protein>
    <submittedName>
        <fullName evidence="6">FAD-binding protein</fullName>
    </submittedName>
</protein>
<keyword evidence="4" id="KW-0560">Oxidoreductase</keyword>
<dbReference type="PANTHER" id="PTHR43400:SF10">
    <property type="entry name" value="3-OXOSTEROID 1-DEHYDROGENASE"/>
    <property type="match status" value="1"/>
</dbReference>
<gene>
    <name evidence="6" type="ORF">LVJ81_06235</name>
</gene>
<reference evidence="6" key="1">
    <citation type="submission" date="2021-12" db="EMBL/GenBank/DDBJ databases">
        <authorList>
            <person name="Veyrier F.J."/>
        </authorList>
    </citation>
    <scope>NUCLEOTIDE SEQUENCE</scope>
    <source>
        <strain evidence="6">SAG 1488-6</strain>
    </source>
</reference>
<evidence type="ECO:0000313" key="7">
    <source>
        <dbReference type="Proteomes" id="UP000832034"/>
    </source>
</evidence>
<accession>A0ABY4EEJ8</accession>
<sequence length="562" mass="60745">MEHKTVDLLVIGAGAAGMTAALTGRMEGLDVLLCEKQTQVGGLTATSGGTTWVPGTHLSVKAGVPDKVEDARTFLKAVMGERGGEHLREAFLRSGPAMVSELDSKTEVKFAAALAHPDYIKNQPGEAYGGRALAPVAFDARVLGEDFDRVLPPRPEFMGLGGMMVNRNELTALLRPVSSFGNAKTTFKVVVPYLKDRLKYKRGTRLVMGNALVGRLLYSLKKYQTEIWYESPLKELLMENGKVVGALMDTQDGIQRVMARKGVVLATGGVAWNQKLRQKYFPIGTRDYSLAPKSNTGDGVSHGLSMGAQLDNETHPVLWFPCSTLQKANGQLAVWPHLILDRSKPGLIAVNASGKRFVNETDSYHDFCIGQLAANEKTPSLPAYLVCDDDFIHQYGLGLVMPGAKKLNAYLKQGYLVQAPTIRQLAEKINVDASELEQSVIRNNAYSITGLDEEFGRGMGKMNRFNGDEKMKPNPCIGPILRAPFYALAVKPIDCASSVGLAGDEFGRVLNEQGHVITGLYACGNDLASIFKGIYPGPGTTIGPGMVFGWRIAKHAAGTLTA</sequence>
<keyword evidence="7" id="KW-1185">Reference proteome</keyword>
<dbReference type="InterPro" id="IPR027477">
    <property type="entry name" value="Succ_DH/fumarate_Rdtase_cat_sf"/>
</dbReference>
<comment type="cofactor">
    <cofactor evidence="1">
        <name>FAD</name>
        <dbReference type="ChEBI" id="CHEBI:57692"/>
    </cofactor>
</comment>
<proteinExistence type="predicted"/>
<keyword evidence="3" id="KW-0274">FAD</keyword>
<feature type="domain" description="FAD-dependent oxidoreductase 2 FAD-binding" evidence="5">
    <location>
        <begin position="7"/>
        <end position="542"/>
    </location>
</feature>
<reference evidence="6" key="2">
    <citation type="journal article" date="2022" name="Res Sq">
        <title>Evolution of multicellular longitudinally dividing oral cavity symbionts (Neisseriaceae).</title>
        <authorList>
            <person name="Nyongesa S."/>
            <person name="Weber P."/>
            <person name="Bernet E."/>
            <person name="Pullido F."/>
            <person name="Nieckarz M."/>
            <person name="Delaby M."/>
            <person name="Nieves C."/>
            <person name="Viehboeck T."/>
            <person name="Krause N."/>
            <person name="Rivera-Millot A."/>
            <person name="Nakamura A."/>
            <person name="Vischer N."/>
            <person name="VanNieuwenhze M."/>
            <person name="Brun Y."/>
            <person name="Cava F."/>
            <person name="Bulgheresi S."/>
            <person name="Veyrier F."/>
        </authorList>
    </citation>
    <scope>NUCLEOTIDE SEQUENCE</scope>
    <source>
        <strain evidence="6">SAG 1488-6</strain>
    </source>
</reference>
<dbReference type="Gene3D" id="3.50.50.60">
    <property type="entry name" value="FAD/NAD(P)-binding domain"/>
    <property type="match status" value="2"/>
</dbReference>
<evidence type="ECO:0000313" key="6">
    <source>
        <dbReference type="EMBL" id="UOO93619.1"/>
    </source>
</evidence>
<dbReference type="SUPFAM" id="SSF51905">
    <property type="entry name" value="FAD/NAD(P)-binding domain"/>
    <property type="match status" value="1"/>
</dbReference>
<dbReference type="RefSeq" id="WP_019957828.1">
    <property type="nucleotide sequence ID" value="NZ_CP091512.1"/>
</dbReference>
<name>A0ABY4EEJ8_VITST</name>
<evidence type="ECO:0000256" key="3">
    <source>
        <dbReference type="ARBA" id="ARBA00022827"/>
    </source>
</evidence>
<dbReference type="InterPro" id="IPR036188">
    <property type="entry name" value="FAD/NAD-bd_sf"/>
</dbReference>
<dbReference type="InterPro" id="IPR050315">
    <property type="entry name" value="FAD-oxidoreductase_2"/>
</dbReference>
<dbReference type="InterPro" id="IPR003953">
    <property type="entry name" value="FAD-dep_OxRdtase_2_FAD-bd"/>
</dbReference>
<evidence type="ECO:0000259" key="5">
    <source>
        <dbReference type="Pfam" id="PF00890"/>
    </source>
</evidence>